<dbReference type="PANTHER" id="PTHR35447">
    <property type="entry name" value="BH3-INTERACTING DOMAIN DEATH AGONIST"/>
    <property type="match status" value="1"/>
</dbReference>
<dbReference type="PANTHER" id="PTHR35447:SF1">
    <property type="entry name" value="BH3-INTERACTING DOMAIN DEATH AGONIST"/>
    <property type="match status" value="1"/>
</dbReference>
<dbReference type="GO" id="GO:0005741">
    <property type="term" value="C:mitochondrial outer membrane"/>
    <property type="evidence" value="ECO:0007669"/>
    <property type="project" value="UniProtKB-SubCell"/>
</dbReference>
<keyword evidence="4" id="KW-0963">Cytoplasm</keyword>
<keyword evidence="8" id="KW-0472">Membrane</keyword>
<evidence type="ECO:0000256" key="1">
    <source>
        <dbReference type="ARBA" id="ARBA00004294"/>
    </source>
</evidence>
<dbReference type="InterPro" id="IPR010479">
    <property type="entry name" value="BID"/>
</dbReference>
<dbReference type="Proteomes" id="UP000264820">
    <property type="component" value="Unplaced"/>
</dbReference>
<dbReference type="GO" id="GO:0008637">
    <property type="term" value="P:apoptotic mitochondrial changes"/>
    <property type="evidence" value="ECO:0007669"/>
    <property type="project" value="TreeGrafter"/>
</dbReference>
<reference evidence="9" key="2">
    <citation type="submission" date="2025-09" db="UniProtKB">
        <authorList>
            <consortium name="Ensembl"/>
        </authorList>
    </citation>
    <scope>IDENTIFICATION</scope>
</reference>
<sequence>LSEVMDDLTKLASEQNATLVVLSFLQADCSNVQYNKAVYSLGKELTETWRNSCEDNDGVIECDCNLPGTIEGSIADIEPLVEWSCPKKCPLLTDCLVLQQWLELLKSEVHRAMMQGVGLDQLPRERVIMALSLTLVKQVCEHTPQLLRDLFNTAKHVHSRTQIRS</sequence>
<dbReference type="Gene3D" id="1.10.437.10">
    <property type="entry name" value="Blc2-like"/>
    <property type="match status" value="2"/>
</dbReference>
<accession>A0A3Q2XK57</accession>
<dbReference type="Ensembl" id="ENSHCOT00000006113.1">
    <property type="protein sequence ID" value="ENSHCOP00000004995.1"/>
    <property type="gene ID" value="ENSHCOG00000006569.1"/>
</dbReference>
<evidence type="ECO:0000256" key="6">
    <source>
        <dbReference type="ARBA" id="ARBA00022787"/>
    </source>
</evidence>
<evidence type="ECO:0000313" key="10">
    <source>
        <dbReference type="Proteomes" id="UP000264820"/>
    </source>
</evidence>
<keyword evidence="10" id="KW-1185">Reference proteome</keyword>
<proteinExistence type="predicted"/>
<organism evidence="9 10">
    <name type="scientific">Hippocampus comes</name>
    <name type="common">Tiger tail seahorse</name>
    <dbReference type="NCBI Taxonomy" id="109280"/>
    <lineage>
        <taxon>Eukaryota</taxon>
        <taxon>Metazoa</taxon>
        <taxon>Chordata</taxon>
        <taxon>Craniata</taxon>
        <taxon>Vertebrata</taxon>
        <taxon>Euteleostomi</taxon>
        <taxon>Actinopterygii</taxon>
        <taxon>Neopterygii</taxon>
        <taxon>Teleostei</taxon>
        <taxon>Neoteleostei</taxon>
        <taxon>Acanthomorphata</taxon>
        <taxon>Syngnathiaria</taxon>
        <taxon>Syngnathiformes</taxon>
        <taxon>Syngnathoidei</taxon>
        <taxon>Syngnathidae</taxon>
        <taxon>Hippocampus</taxon>
    </lineage>
</organism>
<evidence type="ECO:0000256" key="8">
    <source>
        <dbReference type="ARBA" id="ARBA00023136"/>
    </source>
</evidence>
<dbReference type="GeneTree" id="ENSGT00650000094837"/>
<keyword evidence="7" id="KW-0496">Mitochondrion</keyword>
<reference evidence="9" key="1">
    <citation type="submission" date="2025-08" db="UniProtKB">
        <authorList>
            <consortium name="Ensembl"/>
        </authorList>
    </citation>
    <scope>IDENTIFICATION</scope>
</reference>
<evidence type="ECO:0000256" key="5">
    <source>
        <dbReference type="ARBA" id="ARBA00022703"/>
    </source>
</evidence>
<name>A0A3Q2XK57_HIPCM</name>
<keyword evidence="6" id="KW-1000">Mitochondrion outer membrane</keyword>
<keyword evidence="5" id="KW-0053">Apoptosis</keyword>
<protein>
    <recommendedName>
        <fullName evidence="3">BH3-interacting domain death agonist</fullName>
    </recommendedName>
</protein>
<dbReference type="GO" id="GO:2001244">
    <property type="term" value="P:positive regulation of intrinsic apoptotic signaling pathway"/>
    <property type="evidence" value="ECO:0007669"/>
    <property type="project" value="TreeGrafter"/>
</dbReference>
<dbReference type="OMA" id="MQDLHPI"/>
<dbReference type="GO" id="GO:0090200">
    <property type="term" value="P:positive regulation of release of cytochrome c from mitochondria"/>
    <property type="evidence" value="ECO:0007669"/>
    <property type="project" value="TreeGrafter"/>
</dbReference>
<evidence type="ECO:0000256" key="7">
    <source>
        <dbReference type="ARBA" id="ARBA00023128"/>
    </source>
</evidence>
<dbReference type="GO" id="GO:0005829">
    <property type="term" value="C:cytosol"/>
    <property type="evidence" value="ECO:0007669"/>
    <property type="project" value="TreeGrafter"/>
</dbReference>
<dbReference type="InterPro" id="IPR036834">
    <property type="entry name" value="Bcl-2-like_sf"/>
</dbReference>
<dbReference type="GO" id="GO:2001238">
    <property type="term" value="P:positive regulation of extrinsic apoptotic signaling pathway"/>
    <property type="evidence" value="ECO:0007669"/>
    <property type="project" value="TreeGrafter"/>
</dbReference>
<dbReference type="AlphaFoldDB" id="A0A3Q2XK57"/>
<evidence type="ECO:0000313" key="9">
    <source>
        <dbReference type="Ensembl" id="ENSHCOP00000004995.1"/>
    </source>
</evidence>
<evidence type="ECO:0000256" key="3">
    <source>
        <dbReference type="ARBA" id="ARBA00015802"/>
    </source>
</evidence>
<evidence type="ECO:0000256" key="4">
    <source>
        <dbReference type="ARBA" id="ARBA00022490"/>
    </source>
</evidence>
<evidence type="ECO:0000256" key="2">
    <source>
        <dbReference type="ARBA" id="ARBA00004496"/>
    </source>
</evidence>
<dbReference type="SUPFAM" id="SSF56854">
    <property type="entry name" value="Bcl-2 inhibitors of programmed cell death"/>
    <property type="match status" value="1"/>
</dbReference>
<comment type="subcellular location">
    <subcellularLocation>
        <location evidence="2">Cytoplasm</location>
    </subcellularLocation>
    <subcellularLocation>
        <location evidence="1">Mitochondrion outer membrane</location>
    </subcellularLocation>
</comment>